<dbReference type="InterPro" id="IPR007122">
    <property type="entry name" value="Villin/Gelsolin"/>
</dbReference>
<dbReference type="InterPro" id="IPR029006">
    <property type="entry name" value="ADF-H/Gelsolin-like_dom_sf"/>
</dbReference>
<dbReference type="SUPFAM" id="SSF55753">
    <property type="entry name" value="Actin depolymerizing proteins"/>
    <property type="match status" value="1"/>
</dbReference>
<evidence type="ECO:0000313" key="2">
    <source>
        <dbReference type="EMBL" id="KAK6935502.1"/>
    </source>
</evidence>
<dbReference type="PANTHER" id="PTHR11977:SF138">
    <property type="entry name" value="VILLIN-4"/>
    <property type="match status" value="1"/>
</dbReference>
<name>A0AAN8VXZ7_9MAGN</name>
<proteinExistence type="predicted"/>
<gene>
    <name evidence="2" type="ORF">RJ641_035657</name>
</gene>
<dbReference type="GO" id="GO:0051014">
    <property type="term" value="P:actin filament severing"/>
    <property type="evidence" value="ECO:0007669"/>
    <property type="project" value="TreeGrafter"/>
</dbReference>
<protein>
    <submittedName>
        <fullName evidence="2">Uncharacterized protein</fullName>
    </submittedName>
</protein>
<accession>A0AAN8VXZ7</accession>
<feature type="transmembrane region" description="Helical" evidence="1">
    <location>
        <begin position="65"/>
        <end position="86"/>
    </location>
</feature>
<evidence type="ECO:0000256" key="1">
    <source>
        <dbReference type="SAM" id="Phobius"/>
    </source>
</evidence>
<reference evidence="2 3" key="1">
    <citation type="submission" date="2023-12" db="EMBL/GenBank/DDBJ databases">
        <title>A high-quality genome assembly for Dillenia turbinata (Dilleniales).</title>
        <authorList>
            <person name="Chanderbali A."/>
        </authorList>
    </citation>
    <scope>NUCLEOTIDE SEQUENCE [LARGE SCALE GENOMIC DNA]</scope>
    <source>
        <strain evidence="2">LSX21</strain>
        <tissue evidence="2">Leaf</tissue>
    </source>
</reference>
<evidence type="ECO:0000313" key="3">
    <source>
        <dbReference type="Proteomes" id="UP001370490"/>
    </source>
</evidence>
<dbReference type="GO" id="GO:0051015">
    <property type="term" value="F:actin filament binding"/>
    <property type="evidence" value="ECO:0007669"/>
    <property type="project" value="InterPro"/>
</dbReference>
<dbReference type="PANTHER" id="PTHR11977">
    <property type="entry name" value="VILLIN"/>
    <property type="match status" value="1"/>
</dbReference>
<sequence>MCCEKICGAVHKFLPVAYLEHFSSACAVDVMKPGTTYLIGAGAVAMKFQKFGMALFGYPHDAVTIANAIPSTFCVFLTMVCALGILFQVGLDLLVLAVGSGFAIQVSCHEVAKLGPSELLFFTCKIVNVILDYLPNGSNNPAEYEESPVLGEAYQVLSDLEKREVHDKHGKAGITDFESWPQTANVAVSEDGRGKVAGNDLSFLGQPQYNFALLSMKIVSLLYPFVLCEDLSGLTIHLVCLLALLKGQGLNVKGLLKAVPAKEEPQPYIDCTLYWKPAVIYPLTLQVWRVSGEEKTLLSTSEQSKLYTGDCYIFQYSYPGDDKEEYLIGTWFGKRSVEVNILPIS</sequence>
<keyword evidence="3" id="KW-1185">Reference proteome</keyword>
<dbReference type="EMBL" id="JBAMMX010000008">
    <property type="protein sequence ID" value="KAK6935502.1"/>
    <property type="molecule type" value="Genomic_DNA"/>
</dbReference>
<keyword evidence="1" id="KW-0812">Transmembrane</keyword>
<dbReference type="Proteomes" id="UP001370490">
    <property type="component" value="Unassembled WGS sequence"/>
</dbReference>
<keyword evidence="1" id="KW-1133">Transmembrane helix</keyword>
<dbReference type="Gene3D" id="3.40.20.10">
    <property type="entry name" value="Severin"/>
    <property type="match status" value="1"/>
</dbReference>
<keyword evidence="1" id="KW-0472">Membrane</keyword>
<organism evidence="2 3">
    <name type="scientific">Dillenia turbinata</name>
    <dbReference type="NCBI Taxonomy" id="194707"/>
    <lineage>
        <taxon>Eukaryota</taxon>
        <taxon>Viridiplantae</taxon>
        <taxon>Streptophyta</taxon>
        <taxon>Embryophyta</taxon>
        <taxon>Tracheophyta</taxon>
        <taxon>Spermatophyta</taxon>
        <taxon>Magnoliopsida</taxon>
        <taxon>eudicotyledons</taxon>
        <taxon>Gunneridae</taxon>
        <taxon>Pentapetalae</taxon>
        <taxon>Dilleniales</taxon>
        <taxon>Dilleniaceae</taxon>
        <taxon>Dillenia</taxon>
    </lineage>
</organism>
<dbReference type="AlphaFoldDB" id="A0AAN8VXZ7"/>
<comment type="caution">
    <text evidence="2">The sequence shown here is derived from an EMBL/GenBank/DDBJ whole genome shotgun (WGS) entry which is preliminary data.</text>
</comment>